<sequence length="129" mass="14334">MPRRRNRSPRVRPAPDPAGDAVVDDVANQGAPPCDCEDCMQAGIVEEPLKQSTQKNKSWISSRQWPFMGDDSDGQEYRGPSLMTKVWQGLSQLQYGLAQHPILTAMAAILFVRLMLHVSGFNLCVLKIP</sequence>
<dbReference type="EMBL" id="VIIS01000474">
    <property type="protein sequence ID" value="KAF0308673.1"/>
    <property type="molecule type" value="Genomic_DNA"/>
</dbReference>
<evidence type="ECO:0000313" key="3">
    <source>
        <dbReference type="Proteomes" id="UP000440578"/>
    </source>
</evidence>
<reference evidence="2 3" key="1">
    <citation type="submission" date="2019-07" db="EMBL/GenBank/DDBJ databases">
        <title>Draft genome assembly of a fouling barnacle, Amphibalanus amphitrite (Darwin, 1854): The first reference genome for Thecostraca.</title>
        <authorList>
            <person name="Kim W."/>
        </authorList>
    </citation>
    <scope>NUCLEOTIDE SEQUENCE [LARGE SCALE GENOMIC DNA]</scope>
    <source>
        <strain evidence="2">SNU_AA5</strain>
        <tissue evidence="2">Soma without cirri and trophi</tissue>
    </source>
</reference>
<feature type="region of interest" description="Disordered" evidence="1">
    <location>
        <begin position="1"/>
        <end position="21"/>
    </location>
</feature>
<evidence type="ECO:0000256" key="1">
    <source>
        <dbReference type="SAM" id="MobiDB-lite"/>
    </source>
</evidence>
<name>A0A6A4WRK4_AMPAM</name>
<organism evidence="2 3">
    <name type="scientific">Amphibalanus amphitrite</name>
    <name type="common">Striped barnacle</name>
    <name type="synonym">Balanus amphitrite</name>
    <dbReference type="NCBI Taxonomy" id="1232801"/>
    <lineage>
        <taxon>Eukaryota</taxon>
        <taxon>Metazoa</taxon>
        <taxon>Ecdysozoa</taxon>
        <taxon>Arthropoda</taxon>
        <taxon>Crustacea</taxon>
        <taxon>Multicrustacea</taxon>
        <taxon>Cirripedia</taxon>
        <taxon>Thoracica</taxon>
        <taxon>Thoracicalcarea</taxon>
        <taxon>Balanomorpha</taxon>
        <taxon>Balanoidea</taxon>
        <taxon>Balanidae</taxon>
        <taxon>Amphibalaninae</taxon>
        <taxon>Amphibalanus</taxon>
    </lineage>
</organism>
<dbReference type="AlphaFoldDB" id="A0A6A4WRK4"/>
<proteinExistence type="predicted"/>
<comment type="caution">
    <text evidence="2">The sequence shown here is derived from an EMBL/GenBank/DDBJ whole genome shotgun (WGS) entry which is preliminary data.</text>
</comment>
<dbReference type="Proteomes" id="UP000440578">
    <property type="component" value="Unassembled WGS sequence"/>
</dbReference>
<feature type="region of interest" description="Disordered" evidence="1">
    <location>
        <begin position="51"/>
        <end position="74"/>
    </location>
</feature>
<gene>
    <name evidence="2" type="ORF">FJT64_020126</name>
</gene>
<evidence type="ECO:0000313" key="2">
    <source>
        <dbReference type="EMBL" id="KAF0308673.1"/>
    </source>
</evidence>
<feature type="compositionally biased region" description="Basic residues" evidence="1">
    <location>
        <begin position="1"/>
        <end position="10"/>
    </location>
</feature>
<feature type="compositionally biased region" description="Polar residues" evidence="1">
    <location>
        <begin position="51"/>
        <end position="64"/>
    </location>
</feature>
<keyword evidence="3" id="KW-1185">Reference proteome</keyword>
<protein>
    <submittedName>
        <fullName evidence="2">Uncharacterized protein</fullName>
    </submittedName>
</protein>
<accession>A0A6A4WRK4</accession>